<accession>A0A212F6E6</accession>
<evidence type="ECO:0000256" key="1">
    <source>
        <dbReference type="SAM" id="MobiDB-lite"/>
    </source>
</evidence>
<dbReference type="InParanoid" id="A0A212F6E6"/>
<name>A0A212F6E6_DANPL</name>
<reference evidence="2 3" key="1">
    <citation type="journal article" date="2011" name="Cell">
        <title>The monarch butterfly genome yields insights into long-distance migration.</title>
        <authorList>
            <person name="Zhan S."/>
            <person name="Merlin C."/>
            <person name="Boore J.L."/>
            <person name="Reppert S.M."/>
        </authorList>
    </citation>
    <scope>NUCLEOTIDE SEQUENCE [LARGE SCALE GENOMIC DNA]</scope>
    <source>
        <strain evidence="2">F-2</strain>
    </source>
</reference>
<dbReference type="Proteomes" id="UP000007151">
    <property type="component" value="Unassembled WGS sequence"/>
</dbReference>
<dbReference type="KEGG" id="dpl:KGM_212806"/>
<evidence type="ECO:0000313" key="3">
    <source>
        <dbReference type="Proteomes" id="UP000007151"/>
    </source>
</evidence>
<comment type="caution">
    <text evidence="2">The sequence shown here is derived from an EMBL/GenBank/DDBJ whole genome shotgun (WGS) entry which is preliminary data.</text>
</comment>
<organism evidence="2 3">
    <name type="scientific">Danaus plexippus plexippus</name>
    <dbReference type="NCBI Taxonomy" id="278856"/>
    <lineage>
        <taxon>Eukaryota</taxon>
        <taxon>Metazoa</taxon>
        <taxon>Ecdysozoa</taxon>
        <taxon>Arthropoda</taxon>
        <taxon>Hexapoda</taxon>
        <taxon>Insecta</taxon>
        <taxon>Pterygota</taxon>
        <taxon>Neoptera</taxon>
        <taxon>Endopterygota</taxon>
        <taxon>Lepidoptera</taxon>
        <taxon>Glossata</taxon>
        <taxon>Ditrysia</taxon>
        <taxon>Papilionoidea</taxon>
        <taxon>Nymphalidae</taxon>
        <taxon>Danainae</taxon>
        <taxon>Danaini</taxon>
        <taxon>Danaina</taxon>
        <taxon>Danaus</taxon>
        <taxon>Danaus</taxon>
    </lineage>
</organism>
<protein>
    <submittedName>
        <fullName evidence="2">Uncharacterized protein</fullName>
    </submittedName>
</protein>
<gene>
    <name evidence="2" type="ORF">KGM_212806</name>
</gene>
<feature type="compositionally biased region" description="Basic and acidic residues" evidence="1">
    <location>
        <begin position="122"/>
        <end position="134"/>
    </location>
</feature>
<evidence type="ECO:0000313" key="2">
    <source>
        <dbReference type="EMBL" id="OWR49303.1"/>
    </source>
</evidence>
<dbReference type="EMBL" id="AGBW02010046">
    <property type="protein sequence ID" value="OWR49303.1"/>
    <property type="molecule type" value="Genomic_DNA"/>
</dbReference>
<sequence length="161" mass="17301">MSLLDPACRLRATGGLLRKLLYRPKDIGSVWKVQGEGLTGFDTPTNGANWLSACLVTADGGDAIGGEDKGTAEASGAGRGGSGLRPLTWRDASTPPCSLAAPENTQNERSRRRITAVAATKETTKTAAERDTARESMPSAARKDRRRTGTEIYDVYYVRER</sequence>
<proteinExistence type="predicted"/>
<dbReference type="AlphaFoldDB" id="A0A212F6E6"/>
<keyword evidence="3" id="KW-1185">Reference proteome</keyword>
<feature type="region of interest" description="Disordered" evidence="1">
    <location>
        <begin position="62"/>
        <end position="146"/>
    </location>
</feature>